<evidence type="ECO:0000256" key="6">
    <source>
        <dbReference type="ARBA" id="ARBA00023136"/>
    </source>
</evidence>
<dbReference type="EMBL" id="FXAF01000004">
    <property type="protein sequence ID" value="SMF23238.1"/>
    <property type="molecule type" value="Genomic_DNA"/>
</dbReference>
<dbReference type="PANTHER" id="PTHR43163">
    <property type="entry name" value="DIPEPTIDE TRANSPORT SYSTEM PERMEASE PROTEIN DPPB-RELATED"/>
    <property type="match status" value="1"/>
</dbReference>
<feature type="transmembrane region" description="Helical" evidence="7">
    <location>
        <begin position="243"/>
        <end position="265"/>
    </location>
</feature>
<sequence>MIGYIIKRMLYIIPVCLGVTAVCFALMYLAPGDPAQALLPPDATPEDAAYLLRLYGFDQPVWVQYGRWVLRAASGDLGVSLQSQRPVFREVMSALGNTAVLSAGAVLLAFVLAFILGTVAAYNIGSRIDQASTTLSITGVSVPNYWLGIVLVIVFAVELGWLPAAGMGSAGSDSFSLTDWAQLRYAILPIITMSVLPLGIIMRSVRASVAEALGQESIQLLRAKGLPPYAILTHAVKNAFPQILAVMGLQFGFLVGGSILVETIFNWPGTGFLLGKAILTRDVPLLQGTILVLSISFVIINLVVDVLQSIFDPRVRRT</sequence>
<evidence type="ECO:0000256" key="1">
    <source>
        <dbReference type="ARBA" id="ARBA00004651"/>
    </source>
</evidence>
<protein>
    <submittedName>
        <fullName evidence="9">Peptide/nickel transport system permease protein</fullName>
    </submittedName>
</protein>
<keyword evidence="10" id="KW-1185">Reference proteome</keyword>
<keyword evidence="3" id="KW-1003">Cell membrane</keyword>
<keyword evidence="4 7" id="KW-0812">Transmembrane</keyword>
<evidence type="ECO:0000313" key="9">
    <source>
        <dbReference type="EMBL" id="SMF23238.1"/>
    </source>
</evidence>
<organism evidence="9 10">
    <name type="scientific">Xaviernesmea oryzae</name>
    <dbReference type="NCBI Taxonomy" id="464029"/>
    <lineage>
        <taxon>Bacteria</taxon>
        <taxon>Pseudomonadati</taxon>
        <taxon>Pseudomonadota</taxon>
        <taxon>Alphaproteobacteria</taxon>
        <taxon>Hyphomicrobiales</taxon>
        <taxon>Rhizobiaceae</taxon>
        <taxon>Rhizobium/Agrobacterium group</taxon>
        <taxon>Xaviernesmea</taxon>
    </lineage>
</organism>
<dbReference type="GO" id="GO:0071916">
    <property type="term" value="F:dipeptide transmembrane transporter activity"/>
    <property type="evidence" value="ECO:0007669"/>
    <property type="project" value="TreeGrafter"/>
</dbReference>
<evidence type="ECO:0000256" key="2">
    <source>
        <dbReference type="ARBA" id="ARBA00022448"/>
    </source>
</evidence>
<dbReference type="RefSeq" id="WP_085421346.1">
    <property type="nucleotide sequence ID" value="NZ_FXAF01000004.1"/>
</dbReference>
<dbReference type="PROSITE" id="PS50928">
    <property type="entry name" value="ABC_TM1"/>
    <property type="match status" value="1"/>
</dbReference>
<evidence type="ECO:0000256" key="4">
    <source>
        <dbReference type="ARBA" id="ARBA00022692"/>
    </source>
</evidence>
<dbReference type="InterPro" id="IPR035906">
    <property type="entry name" value="MetI-like_sf"/>
</dbReference>
<feature type="transmembrane region" description="Helical" evidence="7">
    <location>
        <begin position="183"/>
        <end position="201"/>
    </location>
</feature>
<dbReference type="Pfam" id="PF19300">
    <property type="entry name" value="BPD_transp_1_N"/>
    <property type="match status" value="1"/>
</dbReference>
<name>A0A1X7DWP2_9HYPH</name>
<dbReference type="GO" id="GO:0005886">
    <property type="term" value="C:plasma membrane"/>
    <property type="evidence" value="ECO:0007669"/>
    <property type="project" value="UniProtKB-SubCell"/>
</dbReference>
<evidence type="ECO:0000259" key="8">
    <source>
        <dbReference type="PROSITE" id="PS50928"/>
    </source>
</evidence>
<keyword evidence="5 7" id="KW-1133">Transmembrane helix</keyword>
<comment type="subcellular location">
    <subcellularLocation>
        <location evidence="1 7">Cell membrane</location>
        <topology evidence="1 7">Multi-pass membrane protein</topology>
    </subcellularLocation>
</comment>
<dbReference type="InterPro" id="IPR000515">
    <property type="entry name" value="MetI-like"/>
</dbReference>
<feature type="transmembrane region" description="Helical" evidence="7">
    <location>
        <begin position="9"/>
        <end position="30"/>
    </location>
</feature>
<dbReference type="STRING" id="464029.SAMN02982989_0046"/>
<proteinExistence type="inferred from homology"/>
<gene>
    <name evidence="9" type="ORF">SAMN02982989_0046</name>
</gene>
<evidence type="ECO:0000313" key="10">
    <source>
        <dbReference type="Proteomes" id="UP000192903"/>
    </source>
</evidence>
<dbReference type="Proteomes" id="UP000192903">
    <property type="component" value="Unassembled WGS sequence"/>
</dbReference>
<dbReference type="PANTHER" id="PTHR43163:SF6">
    <property type="entry name" value="DIPEPTIDE TRANSPORT SYSTEM PERMEASE PROTEIN DPPB-RELATED"/>
    <property type="match status" value="1"/>
</dbReference>
<feature type="domain" description="ABC transmembrane type-1" evidence="8">
    <location>
        <begin position="95"/>
        <end position="308"/>
    </location>
</feature>
<accession>A0A1X7DWP2</accession>
<dbReference type="OrthoDB" id="9805855at2"/>
<keyword evidence="2 7" id="KW-0813">Transport</keyword>
<keyword evidence="6 7" id="KW-0472">Membrane</keyword>
<evidence type="ECO:0000256" key="5">
    <source>
        <dbReference type="ARBA" id="ARBA00022989"/>
    </source>
</evidence>
<reference evidence="10" key="1">
    <citation type="submission" date="2017-04" db="EMBL/GenBank/DDBJ databases">
        <authorList>
            <person name="Varghese N."/>
            <person name="Submissions S."/>
        </authorList>
    </citation>
    <scope>NUCLEOTIDE SEQUENCE [LARGE SCALE GENOMIC DNA]</scope>
    <source>
        <strain evidence="10">B4P</strain>
    </source>
</reference>
<evidence type="ECO:0000256" key="7">
    <source>
        <dbReference type="RuleBase" id="RU363032"/>
    </source>
</evidence>
<dbReference type="InterPro" id="IPR045621">
    <property type="entry name" value="BPD_transp_1_N"/>
</dbReference>
<dbReference type="Pfam" id="PF00528">
    <property type="entry name" value="BPD_transp_1"/>
    <property type="match status" value="1"/>
</dbReference>
<dbReference type="Gene3D" id="1.10.3720.10">
    <property type="entry name" value="MetI-like"/>
    <property type="match status" value="1"/>
</dbReference>
<dbReference type="AlphaFoldDB" id="A0A1X7DWP2"/>
<evidence type="ECO:0000256" key="3">
    <source>
        <dbReference type="ARBA" id="ARBA00022475"/>
    </source>
</evidence>
<feature type="transmembrane region" description="Helical" evidence="7">
    <location>
        <begin position="145"/>
        <end position="163"/>
    </location>
</feature>
<feature type="transmembrane region" description="Helical" evidence="7">
    <location>
        <begin position="285"/>
        <end position="307"/>
    </location>
</feature>
<dbReference type="SUPFAM" id="SSF161098">
    <property type="entry name" value="MetI-like"/>
    <property type="match status" value="1"/>
</dbReference>
<comment type="similarity">
    <text evidence="7">Belongs to the binding-protein-dependent transport system permease family.</text>
</comment>
<feature type="transmembrane region" description="Helical" evidence="7">
    <location>
        <begin position="99"/>
        <end position="124"/>
    </location>
</feature>